<evidence type="ECO:0000313" key="3">
    <source>
        <dbReference type="Proteomes" id="UP000839052"/>
    </source>
</evidence>
<protein>
    <submittedName>
        <fullName evidence="2">Uncharacterized protein</fullName>
    </submittedName>
</protein>
<dbReference type="RefSeq" id="WP_239795376.1">
    <property type="nucleotide sequence ID" value="NZ_OU912926.1"/>
</dbReference>
<keyword evidence="1" id="KW-1133">Transmembrane helix</keyword>
<sequence>MLVSITAARQKLAIVWFSGAGLTFIALLILDTFGNQGHGAVLWDWFLPVITPNLSLIVGVMFNDLRRKAAKGESVDSFMYRLAFWLSLVYLLLLFITPLLSPFTDVPLVTYLQNSKIPLSLVQALATTALGAFYVQRESKFEPK</sequence>
<keyword evidence="3" id="KW-1185">Reference proteome</keyword>
<feature type="transmembrane region" description="Helical" evidence="1">
    <location>
        <begin position="78"/>
        <end position="97"/>
    </location>
</feature>
<evidence type="ECO:0000313" key="2">
    <source>
        <dbReference type="EMBL" id="CAG9931261.1"/>
    </source>
</evidence>
<dbReference type="EMBL" id="OU912926">
    <property type="protein sequence ID" value="CAG9931261.1"/>
    <property type="molecule type" value="Genomic_DNA"/>
</dbReference>
<evidence type="ECO:0000256" key="1">
    <source>
        <dbReference type="SAM" id="Phobius"/>
    </source>
</evidence>
<reference evidence="2 3" key="1">
    <citation type="submission" date="2021-10" db="EMBL/GenBank/DDBJ databases">
        <authorList>
            <person name="Koch H."/>
        </authorList>
    </citation>
    <scope>NUCLEOTIDE SEQUENCE [LARGE SCALE GENOMIC DNA]</scope>
    <source>
        <strain evidence="2">6680</strain>
    </source>
</reference>
<feature type="transmembrane region" description="Helical" evidence="1">
    <location>
        <begin position="117"/>
        <end position="135"/>
    </location>
</feature>
<keyword evidence="1" id="KW-0472">Membrane</keyword>
<keyword evidence="1" id="KW-0812">Transmembrane</keyword>
<organism evidence="2 3">
    <name type="scientific">Candidatus Nitrotoga arctica</name>
    <dbReference type="NCBI Taxonomy" id="453162"/>
    <lineage>
        <taxon>Bacteria</taxon>
        <taxon>Pseudomonadati</taxon>
        <taxon>Pseudomonadota</taxon>
        <taxon>Betaproteobacteria</taxon>
        <taxon>Nitrosomonadales</taxon>
        <taxon>Gallionellaceae</taxon>
        <taxon>Candidatus Nitrotoga</taxon>
    </lineage>
</organism>
<gene>
    <name evidence="2" type="ORF">NTG6680_0008</name>
</gene>
<accession>A0ABM8YUX7</accession>
<name>A0ABM8YUX7_9PROT</name>
<proteinExistence type="predicted"/>
<feature type="transmembrane region" description="Helical" evidence="1">
    <location>
        <begin position="45"/>
        <end position="66"/>
    </location>
</feature>
<dbReference type="Proteomes" id="UP000839052">
    <property type="component" value="Chromosome"/>
</dbReference>
<feature type="transmembrane region" description="Helical" evidence="1">
    <location>
        <begin position="12"/>
        <end position="33"/>
    </location>
</feature>